<keyword evidence="3" id="KW-0238">DNA-binding</keyword>
<keyword evidence="4" id="KW-0804">Transcription</keyword>
<dbReference type="PROSITE" id="PS50931">
    <property type="entry name" value="HTH_LYSR"/>
    <property type="match status" value="1"/>
</dbReference>
<dbReference type="GO" id="GO:0006351">
    <property type="term" value="P:DNA-templated transcription"/>
    <property type="evidence" value="ECO:0007669"/>
    <property type="project" value="TreeGrafter"/>
</dbReference>
<dbReference type="SUPFAM" id="SSF46785">
    <property type="entry name" value="Winged helix' DNA-binding domain"/>
    <property type="match status" value="1"/>
</dbReference>
<keyword evidence="2" id="KW-0805">Transcription regulation</keyword>
<dbReference type="InterPro" id="IPR036388">
    <property type="entry name" value="WH-like_DNA-bd_sf"/>
</dbReference>
<sequence length="325" mass="35340">MPGHASINGHFMLDLEDLRLVRAIGASRSLASAARLLDLTPPAVTLRLQRMEARLEVRLAVRQSKGIALTDEGQRLYQEAVAILERVEALPLSLSGDHGDVQGTLRVVAPFGFGRKYVARIVRDVQRAHPKLEISLHLSESPLTSASGADVVIHVGSLKSSSWIGYPLAPNERFLCASPGYARRIGALSHPSDLARYDCLCLRENDEDIVRWRFSQAGDGEGDARRSAVIRVTGALSSNDGTVITDWALAGLGIVERSEWDVAPLLASGKLVRLLPDWHLPPAPVTALLPSRTGRSARQRVFLEAATQFLAPPPWRAKVPPPAPH</sequence>
<dbReference type="Pfam" id="PF00126">
    <property type="entry name" value="HTH_1"/>
    <property type="match status" value="1"/>
</dbReference>
<evidence type="ECO:0000256" key="2">
    <source>
        <dbReference type="ARBA" id="ARBA00023015"/>
    </source>
</evidence>
<reference evidence="6 7" key="1">
    <citation type="submission" date="2015-12" db="EMBL/GenBank/DDBJ databases">
        <title>Diversity of Burkholderia near neighbor genomes.</title>
        <authorList>
            <person name="Sahl J."/>
            <person name="Wagner D."/>
            <person name="Keim P."/>
        </authorList>
    </citation>
    <scope>NUCLEOTIDE SEQUENCE [LARGE SCALE GENOMIC DNA]</scope>
    <source>
        <strain evidence="6 7">MSMB0783</strain>
    </source>
</reference>
<dbReference type="InterPro" id="IPR036390">
    <property type="entry name" value="WH_DNA-bd_sf"/>
</dbReference>
<evidence type="ECO:0000313" key="6">
    <source>
        <dbReference type="EMBL" id="AOJ77635.1"/>
    </source>
</evidence>
<feature type="domain" description="HTH lysR-type" evidence="5">
    <location>
        <begin position="13"/>
        <end position="70"/>
    </location>
</feature>
<evidence type="ECO:0000313" key="7">
    <source>
        <dbReference type="Proteomes" id="UP000243680"/>
    </source>
</evidence>
<dbReference type="InterPro" id="IPR058163">
    <property type="entry name" value="LysR-type_TF_proteobact-type"/>
</dbReference>
<name>A0A1B4LKF0_9BURK</name>
<dbReference type="PANTHER" id="PTHR30537:SF5">
    <property type="entry name" value="HTH-TYPE TRANSCRIPTIONAL ACTIVATOR TTDR-RELATED"/>
    <property type="match status" value="1"/>
</dbReference>
<dbReference type="SUPFAM" id="SSF53850">
    <property type="entry name" value="Periplasmic binding protein-like II"/>
    <property type="match status" value="1"/>
</dbReference>
<evidence type="ECO:0000259" key="5">
    <source>
        <dbReference type="PROSITE" id="PS50931"/>
    </source>
</evidence>
<dbReference type="Proteomes" id="UP000243680">
    <property type="component" value="Chromosome 2"/>
</dbReference>
<dbReference type="GO" id="GO:0043565">
    <property type="term" value="F:sequence-specific DNA binding"/>
    <property type="evidence" value="ECO:0007669"/>
    <property type="project" value="TreeGrafter"/>
</dbReference>
<evidence type="ECO:0000256" key="1">
    <source>
        <dbReference type="ARBA" id="ARBA00009437"/>
    </source>
</evidence>
<dbReference type="InterPro" id="IPR000847">
    <property type="entry name" value="LysR_HTH_N"/>
</dbReference>
<dbReference type="InterPro" id="IPR005119">
    <property type="entry name" value="LysR_subst-bd"/>
</dbReference>
<dbReference type="Gene3D" id="3.40.190.290">
    <property type="match status" value="1"/>
</dbReference>
<dbReference type="Pfam" id="PF03466">
    <property type="entry name" value="LysR_substrate"/>
    <property type="match status" value="1"/>
</dbReference>
<dbReference type="Gene3D" id="1.10.10.10">
    <property type="entry name" value="Winged helix-like DNA-binding domain superfamily/Winged helix DNA-binding domain"/>
    <property type="match status" value="1"/>
</dbReference>
<evidence type="ECO:0000256" key="4">
    <source>
        <dbReference type="ARBA" id="ARBA00023163"/>
    </source>
</evidence>
<proteinExistence type="inferred from homology"/>
<dbReference type="AlphaFoldDB" id="A0A1B4LKF0"/>
<evidence type="ECO:0000256" key="3">
    <source>
        <dbReference type="ARBA" id="ARBA00023125"/>
    </source>
</evidence>
<gene>
    <name evidence="6" type="ORF">WJ35_21335</name>
</gene>
<organism evidence="6 7">
    <name type="scientific">Burkholderia ubonensis</name>
    <dbReference type="NCBI Taxonomy" id="101571"/>
    <lineage>
        <taxon>Bacteria</taxon>
        <taxon>Pseudomonadati</taxon>
        <taxon>Pseudomonadota</taxon>
        <taxon>Betaproteobacteria</taxon>
        <taxon>Burkholderiales</taxon>
        <taxon>Burkholderiaceae</taxon>
        <taxon>Burkholderia</taxon>
        <taxon>Burkholderia cepacia complex</taxon>
    </lineage>
</organism>
<comment type="similarity">
    <text evidence="1">Belongs to the LysR transcriptional regulatory family.</text>
</comment>
<dbReference type="EMBL" id="CP013422">
    <property type="protein sequence ID" value="AOJ77635.1"/>
    <property type="molecule type" value="Genomic_DNA"/>
</dbReference>
<dbReference type="PANTHER" id="PTHR30537">
    <property type="entry name" value="HTH-TYPE TRANSCRIPTIONAL REGULATOR"/>
    <property type="match status" value="1"/>
</dbReference>
<protein>
    <submittedName>
        <fullName evidence="6">LysR family transcriptional regulator</fullName>
    </submittedName>
</protein>
<accession>A0A1B4LKF0</accession>
<dbReference type="GO" id="GO:0003700">
    <property type="term" value="F:DNA-binding transcription factor activity"/>
    <property type="evidence" value="ECO:0007669"/>
    <property type="project" value="InterPro"/>
</dbReference>